<evidence type="ECO:0000313" key="3">
    <source>
        <dbReference type="Proteomes" id="UP001634393"/>
    </source>
</evidence>
<accession>A0ABD3SLK9</accession>
<dbReference type="AlphaFoldDB" id="A0ABD3SLK9"/>
<evidence type="ECO:0008006" key="4">
    <source>
        <dbReference type="Google" id="ProtNLM"/>
    </source>
</evidence>
<dbReference type="PANTHER" id="PTHR31087">
    <property type="match status" value="1"/>
</dbReference>
<organism evidence="2 3">
    <name type="scientific">Penstemon smallii</name>
    <dbReference type="NCBI Taxonomy" id="265156"/>
    <lineage>
        <taxon>Eukaryota</taxon>
        <taxon>Viridiplantae</taxon>
        <taxon>Streptophyta</taxon>
        <taxon>Embryophyta</taxon>
        <taxon>Tracheophyta</taxon>
        <taxon>Spermatophyta</taxon>
        <taxon>Magnoliopsida</taxon>
        <taxon>eudicotyledons</taxon>
        <taxon>Gunneridae</taxon>
        <taxon>Pentapetalae</taxon>
        <taxon>asterids</taxon>
        <taxon>lamiids</taxon>
        <taxon>Lamiales</taxon>
        <taxon>Plantaginaceae</taxon>
        <taxon>Cheloneae</taxon>
        <taxon>Penstemon</taxon>
    </lineage>
</organism>
<evidence type="ECO:0000256" key="1">
    <source>
        <dbReference type="ARBA" id="ARBA00005437"/>
    </source>
</evidence>
<comment type="similarity">
    <text evidence="1">Belongs to the LOR family.</text>
</comment>
<comment type="caution">
    <text evidence="2">The sequence shown here is derived from an EMBL/GenBank/DDBJ whole genome shotgun (WGS) entry which is preliminary data.</text>
</comment>
<dbReference type="Proteomes" id="UP001634393">
    <property type="component" value="Unassembled WGS sequence"/>
</dbReference>
<dbReference type="Pfam" id="PF04525">
    <property type="entry name" value="LOR"/>
    <property type="match status" value="1"/>
</dbReference>
<proteinExistence type="inferred from homology"/>
<sequence length="206" mass="22882">MSTKANIIMSIVSKDYCSPSEVVHVVRRRPNVANGGGFVVADSCQRVVFTVDGCGILGKKEELILRDGEGNALLLIRRKGAIVEALSFTRQWKGFTYDFLGAQKLVFTLKEPNSCFSNKISIKISIELKEYCRYGNFEIRGDFRGRSCSIVNSRGDIVAEIGLKEMGQVIESNDFYHVIIKAGIDQAFVFGVIAVLDYIYDGSTRC</sequence>
<dbReference type="EMBL" id="JBJXBP010000006">
    <property type="protein sequence ID" value="KAL3825419.1"/>
    <property type="molecule type" value="Genomic_DNA"/>
</dbReference>
<dbReference type="SUPFAM" id="SSF54518">
    <property type="entry name" value="Tubby C-terminal domain-like"/>
    <property type="match status" value="1"/>
</dbReference>
<keyword evidence="3" id="KW-1185">Reference proteome</keyword>
<dbReference type="InterPro" id="IPR038595">
    <property type="entry name" value="LOR_sf"/>
</dbReference>
<dbReference type="PANTHER" id="PTHR31087:SF3">
    <property type="entry name" value="PROTEIN LURP-ONE-RELATED 6"/>
    <property type="match status" value="1"/>
</dbReference>
<dbReference type="Gene3D" id="2.40.160.200">
    <property type="entry name" value="LURP1-related"/>
    <property type="match status" value="1"/>
</dbReference>
<dbReference type="InterPro" id="IPR025659">
    <property type="entry name" value="Tubby-like_C"/>
</dbReference>
<protein>
    <recommendedName>
        <fullName evidence="4">Protein LURP-one-related 6</fullName>
    </recommendedName>
</protein>
<dbReference type="InterPro" id="IPR007612">
    <property type="entry name" value="LOR"/>
</dbReference>
<evidence type="ECO:0000313" key="2">
    <source>
        <dbReference type="EMBL" id="KAL3825419.1"/>
    </source>
</evidence>
<gene>
    <name evidence="2" type="ORF">ACJIZ3_021448</name>
</gene>
<name>A0ABD3SLK9_9LAMI</name>
<reference evidence="2 3" key="1">
    <citation type="submission" date="2024-12" db="EMBL/GenBank/DDBJ databases">
        <title>The unique morphological basis and parallel evolutionary history of personate flowers in Penstemon.</title>
        <authorList>
            <person name="Depatie T.H."/>
            <person name="Wessinger C.A."/>
        </authorList>
    </citation>
    <scope>NUCLEOTIDE SEQUENCE [LARGE SCALE GENOMIC DNA]</scope>
    <source>
        <strain evidence="2">WTNN_2</strain>
        <tissue evidence="2">Leaf</tissue>
    </source>
</reference>